<dbReference type="Gene3D" id="1.10.10.10">
    <property type="entry name" value="Winged helix-like DNA-binding domain superfamily/Winged helix DNA-binding domain"/>
    <property type="match status" value="1"/>
</dbReference>
<dbReference type="PROSITE" id="PS50995">
    <property type="entry name" value="HTH_MARR_2"/>
    <property type="match status" value="1"/>
</dbReference>
<dbReference type="KEGG" id="prv:G7070_07160"/>
<dbReference type="SUPFAM" id="SSF46785">
    <property type="entry name" value="Winged helix' DNA-binding domain"/>
    <property type="match status" value="1"/>
</dbReference>
<name>A0A6G7Y617_9ACTN</name>
<dbReference type="Pfam" id="PF12802">
    <property type="entry name" value="MarR_2"/>
    <property type="match status" value="1"/>
</dbReference>
<dbReference type="InterPro" id="IPR039422">
    <property type="entry name" value="MarR/SlyA-like"/>
</dbReference>
<dbReference type="PRINTS" id="PR00598">
    <property type="entry name" value="HTHMARR"/>
</dbReference>
<dbReference type="InterPro" id="IPR000835">
    <property type="entry name" value="HTH_MarR-typ"/>
</dbReference>
<feature type="domain" description="HTH marR-type" evidence="1">
    <location>
        <begin position="22"/>
        <end position="157"/>
    </location>
</feature>
<dbReference type="InterPro" id="IPR036388">
    <property type="entry name" value="WH-like_DNA-bd_sf"/>
</dbReference>
<gene>
    <name evidence="2" type="ORF">G7070_07160</name>
</gene>
<sequence>MDAVDRIVEQWRRERPDLDPSPMLVVGRLHRLASLLEAELRPVFADAGLGDGDFDVLATLRRAGAPYLLTPGQLAAHTMVTTGATSKRLDRLEARGLIARQVRETDGRGRHVRLTPEGLATVDAVVARHVANEERLVAALPPDDREALARLLSRWLRALEPGAEQR</sequence>
<dbReference type="InterPro" id="IPR036390">
    <property type="entry name" value="WH_DNA-bd_sf"/>
</dbReference>
<evidence type="ECO:0000313" key="3">
    <source>
        <dbReference type="Proteomes" id="UP000501058"/>
    </source>
</evidence>
<dbReference type="RefSeq" id="WP_166233108.1">
    <property type="nucleotide sequence ID" value="NZ_CP049865.1"/>
</dbReference>
<keyword evidence="3" id="KW-1185">Reference proteome</keyword>
<evidence type="ECO:0000259" key="1">
    <source>
        <dbReference type="PROSITE" id="PS50995"/>
    </source>
</evidence>
<dbReference type="PANTHER" id="PTHR33164">
    <property type="entry name" value="TRANSCRIPTIONAL REGULATOR, MARR FAMILY"/>
    <property type="match status" value="1"/>
</dbReference>
<dbReference type="EMBL" id="CP049865">
    <property type="protein sequence ID" value="QIK72088.1"/>
    <property type="molecule type" value="Genomic_DNA"/>
</dbReference>
<reference evidence="2 3" key="1">
    <citation type="submission" date="2020-03" db="EMBL/GenBank/DDBJ databases">
        <title>Propioniciclava sp. nov., isolated from Hydrophilus acuminatus.</title>
        <authorList>
            <person name="Hyun D.-W."/>
            <person name="Bae J.-W."/>
        </authorList>
    </citation>
    <scope>NUCLEOTIDE SEQUENCE [LARGE SCALE GENOMIC DNA]</scope>
    <source>
        <strain evidence="2 3">HDW11</strain>
    </source>
</reference>
<evidence type="ECO:0000313" key="2">
    <source>
        <dbReference type="EMBL" id="QIK72088.1"/>
    </source>
</evidence>
<dbReference type="GO" id="GO:0006950">
    <property type="term" value="P:response to stress"/>
    <property type="evidence" value="ECO:0007669"/>
    <property type="project" value="TreeGrafter"/>
</dbReference>
<dbReference type="PANTHER" id="PTHR33164:SF104">
    <property type="entry name" value="TRANSCRIPTIONAL REGULATORY PROTEIN"/>
    <property type="match status" value="1"/>
</dbReference>
<dbReference type="SMART" id="SM00347">
    <property type="entry name" value="HTH_MARR"/>
    <property type="match status" value="1"/>
</dbReference>
<protein>
    <submittedName>
        <fullName evidence="2">MarR family transcriptional regulator</fullName>
    </submittedName>
</protein>
<proteinExistence type="predicted"/>
<dbReference type="GO" id="GO:0003700">
    <property type="term" value="F:DNA-binding transcription factor activity"/>
    <property type="evidence" value="ECO:0007669"/>
    <property type="project" value="InterPro"/>
</dbReference>
<organism evidence="2 3">
    <name type="scientific">Propioniciclava coleopterorum</name>
    <dbReference type="NCBI Taxonomy" id="2714937"/>
    <lineage>
        <taxon>Bacteria</taxon>
        <taxon>Bacillati</taxon>
        <taxon>Actinomycetota</taxon>
        <taxon>Actinomycetes</taxon>
        <taxon>Propionibacteriales</taxon>
        <taxon>Propionibacteriaceae</taxon>
        <taxon>Propioniciclava</taxon>
    </lineage>
</organism>
<dbReference type="AlphaFoldDB" id="A0A6G7Y617"/>
<dbReference type="Proteomes" id="UP000501058">
    <property type="component" value="Chromosome"/>
</dbReference>
<accession>A0A6G7Y617</accession>